<feature type="signal peptide" evidence="2">
    <location>
        <begin position="1"/>
        <end position="23"/>
    </location>
</feature>
<evidence type="ECO:0000313" key="3">
    <source>
        <dbReference type="EMBL" id="MDR7133310.1"/>
    </source>
</evidence>
<evidence type="ECO:0000313" key="4">
    <source>
        <dbReference type="Proteomes" id="UP001251524"/>
    </source>
</evidence>
<protein>
    <submittedName>
        <fullName evidence="3">Ni/Co efflux regulator RcnB</fullName>
    </submittedName>
</protein>
<dbReference type="Pfam" id="PF11776">
    <property type="entry name" value="RcnB"/>
    <property type="match status" value="1"/>
</dbReference>
<evidence type="ECO:0000256" key="2">
    <source>
        <dbReference type="SAM" id="SignalP"/>
    </source>
</evidence>
<dbReference type="Gene3D" id="3.10.450.160">
    <property type="entry name" value="inner membrane protein cigr"/>
    <property type="match status" value="1"/>
</dbReference>
<dbReference type="EMBL" id="JAVDVY010000001">
    <property type="protein sequence ID" value="MDR7133310.1"/>
    <property type="molecule type" value="Genomic_DNA"/>
</dbReference>
<accession>A0ABU1W6W0</accession>
<feature type="compositionally biased region" description="Basic and acidic residues" evidence="1">
    <location>
        <begin position="49"/>
        <end position="60"/>
    </location>
</feature>
<evidence type="ECO:0000256" key="1">
    <source>
        <dbReference type="SAM" id="MobiDB-lite"/>
    </source>
</evidence>
<name>A0ABU1W6W0_9GAMM</name>
<comment type="caution">
    <text evidence="3">The sequence shown here is derived from an EMBL/GenBank/DDBJ whole genome shotgun (WGS) entry which is preliminary data.</text>
</comment>
<keyword evidence="2" id="KW-0732">Signal</keyword>
<dbReference type="InterPro" id="IPR024572">
    <property type="entry name" value="RcnB"/>
</dbReference>
<proteinExistence type="predicted"/>
<sequence length="122" mass="13640">MKKHRILAIPLAVLALVAAPAVAGDGKGADKDKPAHAQSHPATPPMAYGHHDNGKHKGWEKQAWKRGDRIPLAYVDSRYYINDYRVYRLQPPPAGYRWVRPMDDRYLLVNLANGLVAEALGY</sequence>
<feature type="region of interest" description="Disordered" evidence="1">
    <location>
        <begin position="24"/>
        <end position="60"/>
    </location>
</feature>
<feature type="chain" id="PRO_5045174340" evidence="2">
    <location>
        <begin position="24"/>
        <end position="122"/>
    </location>
</feature>
<dbReference type="Proteomes" id="UP001251524">
    <property type="component" value="Unassembled WGS sequence"/>
</dbReference>
<dbReference type="RefSeq" id="WP_310057822.1">
    <property type="nucleotide sequence ID" value="NZ_JAVDVY010000001.1"/>
</dbReference>
<reference evidence="3 4" key="1">
    <citation type="submission" date="2023-07" db="EMBL/GenBank/DDBJ databases">
        <title>Sorghum-associated microbial communities from plants grown in Nebraska, USA.</title>
        <authorList>
            <person name="Schachtman D."/>
        </authorList>
    </citation>
    <scope>NUCLEOTIDE SEQUENCE [LARGE SCALE GENOMIC DNA]</scope>
    <source>
        <strain evidence="3 4">BE198</strain>
    </source>
</reference>
<gene>
    <name evidence="3" type="ORF">J2X06_000494</name>
</gene>
<organism evidence="3 4">
    <name type="scientific">Lysobacter niastensis</name>
    <dbReference type="NCBI Taxonomy" id="380629"/>
    <lineage>
        <taxon>Bacteria</taxon>
        <taxon>Pseudomonadati</taxon>
        <taxon>Pseudomonadota</taxon>
        <taxon>Gammaproteobacteria</taxon>
        <taxon>Lysobacterales</taxon>
        <taxon>Lysobacteraceae</taxon>
        <taxon>Lysobacter</taxon>
    </lineage>
</organism>
<keyword evidence="4" id="KW-1185">Reference proteome</keyword>